<dbReference type="InterPro" id="IPR012341">
    <property type="entry name" value="6hp_glycosidase-like_sf"/>
</dbReference>
<dbReference type="SUPFAM" id="SSF48208">
    <property type="entry name" value="Six-hairpin glycosidases"/>
    <property type="match status" value="1"/>
</dbReference>
<comment type="caution">
    <text evidence="6">The sequence shown here is derived from an EMBL/GenBank/DDBJ whole genome shotgun (WGS) entry which is preliminary data.</text>
</comment>
<evidence type="ECO:0000256" key="2">
    <source>
        <dbReference type="ARBA" id="ARBA00012757"/>
    </source>
</evidence>
<dbReference type="GO" id="GO:0005993">
    <property type="term" value="P:trehalose catabolic process"/>
    <property type="evidence" value="ECO:0007669"/>
    <property type="project" value="TreeGrafter"/>
</dbReference>
<protein>
    <recommendedName>
        <fullName evidence="3">Trehalase</fullName>
        <ecNumber evidence="2">3.2.1.28</ecNumber>
    </recommendedName>
    <alternativeName>
        <fullName evidence="4">Alpha,alpha-trehalase</fullName>
    </alternativeName>
</protein>
<accession>A0A2A2JLV0</accession>
<evidence type="ECO:0000313" key="7">
    <source>
        <dbReference type="Proteomes" id="UP000218231"/>
    </source>
</evidence>
<evidence type="ECO:0000256" key="1">
    <source>
        <dbReference type="ARBA" id="ARBA00005615"/>
    </source>
</evidence>
<organism evidence="6 7">
    <name type="scientific">Diploscapter pachys</name>
    <dbReference type="NCBI Taxonomy" id="2018661"/>
    <lineage>
        <taxon>Eukaryota</taxon>
        <taxon>Metazoa</taxon>
        <taxon>Ecdysozoa</taxon>
        <taxon>Nematoda</taxon>
        <taxon>Chromadorea</taxon>
        <taxon>Rhabditida</taxon>
        <taxon>Rhabditina</taxon>
        <taxon>Rhabditomorpha</taxon>
        <taxon>Rhabditoidea</taxon>
        <taxon>Rhabditidae</taxon>
        <taxon>Diploscapter</taxon>
    </lineage>
</organism>
<dbReference type="AlphaFoldDB" id="A0A2A2JLV0"/>
<comment type="similarity">
    <text evidence="1">Belongs to the glycosyl hydrolase 37 family.</text>
</comment>
<keyword evidence="5" id="KW-1133">Transmembrane helix</keyword>
<reference evidence="6 7" key="1">
    <citation type="journal article" date="2017" name="Curr. Biol.">
        <title>Genome architecture and evolution of a unichromosomal asexual nematode.</title>
        <authorList>
            <person name="Fradin H."/>
            <person name="Zegar C."/>
            <person name="Gutwein M."/>
            <person name="Lucas J."/>
            <person name="Kovtun M."/>
            <person name="Corcoran D."/>
            <person name="Baugh L.R."/>
            <person name="Kiontke K."/>
            <person name="Gunsalus K."/>
            <person name="Fitch D.H."/>
            <person name="Piano F."/>
        </authorList>
    </citation>
    <scope>NUCLEOTIDE SEQUENCE [LARGE SCALE GENOMIC DNA]</scope>
    <source>
        <strain evidence="6">PF1309</strain>
    </source>
</reference>
<dbReference type="OrthoDB" id="3542292at2759"/>
<sequence>MLYAVLTLLNQIYCDGPILKTVQDSHMFPDSKYFVDMPLKLDPITTLRHFDELGEKAMDIAVLREFVFSHFSQPGTELVEVAPPDWVEFPSNFLKIHDYHHRRWALHLHRIWRDLCRKVKDDVRTNQDRYSLLYVPHPFIIPGGRFREFYYWDTFWILKGLIFSEMYETARGVIKNLAYMVDNHGFVPNGGRVYYLTRSQPPLLIPMVYDYFLGTGDLEFVLVPRPESYREDYELVNDIEKEEDRIKMWSEVASAAETGWDFSTRTWSVVPVDLNAFMCVNSRILASFHEIAGDINKQHSTAYYASNAIPLYAKCFDDDLIPYRVHDYLKREGVMNFTKGLPTSLAMGSEQQWDKENAWPPMVHMVIEGFRTTGNPELMEIAKKMATGWLRVSYQLFIRTHAMFEKYNVTIHSDEVHAGSGGEYEVQMGFGWSNGVVLDLLDKYGDEFFTSGADFSEARFPLASLFLVLIASLFNFLFL</sequence>
<evidence type="ECO:0000256" key="5">
    <source>
        <dbReference type="SAM" id="Phobius"/>
    </source>
</evidence>
<keyword evidence="5" id="KW-0812">Transmembrane</keyword>
<dbReference type="PANTHER" id="PTHR23403:SF12">
    <property type="entry name" value="TREHALASE"/>
    <property type="match status" value="1"/>
</dbReference>
<dbReference type="EMBL" id="LIAE01010353">
    <property type="protein sequence ID" value="PAV62617.1"/>
    <property type="molecule type" value="Genomic_DNA"/>
</dbReference>
<gene>
    <name evidence="6" type="ORF">WR25_10414</name>
</gene>
<dbReference type="PANTHER" id="PTHR23403">
    <property type="entry name" value="TREHALASE"/>
    <property type="match status" value="1"/>
</dbReference>
<proteinExistence type="inferred from homology"/>
<dbReference type="STRING" id="2018661.A0A2A2JLV0"/>
<dbReference type="Gene3D" id="1.50.10.10">
    <property type="match status" value="3"/>
</dbReference>
<dbReference type="InterPro" id="IPR008928">
    <property type="entry name" value="6-hairpin_glycosidase_sf"/>
</dbReference>
<feature type="transmembrane region" description="Helical" evidence="5">
    <location>
        <begin position="460"/>
        <end position="478"/>
    </location>
</feature>
<evidence type="ECO:0000313" key="6">
    <source>
        <dbReference type="EMBL" id="PAV62617.1"/>
    </source>
</evidence>
<evidence type="ECO:0000256" key="3">
    <source>
        <dbReference type="ARBA" id="ARBA00019905"/>
    </source>
</evidence>
<dbReference type="Proteomes" id="UP000218231">
    <property type="component" value="Unassembled WGS sequence"/>
</dbReference>
<dbReference type="EC" id="3.2.1.28" evidence="2"/>
<name>A0A2A2JLV0_9BILA</name>
<keyword evidence="7" id="KW-1185">Reference proteome</keyword>
<evidence type="ECO:0000256" key="4">
    <source>
        <dbReference type="ARBA" id="ARBA00030473"/>
    </source>
</evidence>
<dbReference type="Pfam" id="PF01204">
    <property type="entry name" value="Trehalase"/>
    <property type="match status" value="2"/>
</dbReference>
<dbReference type="GO" id="GO:0004555">
    <property type="term" value="F:alpha,alpha-trehalase activity"/>
    <property type="evidence" value="ECO:0007669"/>
    <property type="project" value="UniProtKB-EC"/>
</dbReference>
<keyword evidence="5" id="KW-0472">Membrane</keyword>
<dbReference type="InterPro" id="IPR001661">
    <property type="entry name" value="Glyco_hydro_37"/>
</dbReference>